<dbReference type="InterPro" id="IPR019587">
    <property type="entry name" value="Polyketide_cyclase/dehydratase"/>
</dbReference>
<protein>
    <recommendedName>
        <fullName evidence="3">SRPBCC family protein</fullName>
    </recommendedName>
</protein>
<dbReference type="InterPro" id="IPR023393">
    <property type="entry name" value="START-like_dom_sf"/>
</dbReference>
<accession>A0ABQ2FDY3</accession>
<dbReference type="Proteomes" id="UP000662111">
    <property type="component" value="Unassembled WGS sequence"/>
</dbReference>
<dbReference type="SUPFAM" id="SSF55961">
    <property type="entry name" value="Bet v1-like"/>
    <property type="match status" value="1"/>
</dbReference>
<evidence type="ECO:0000313" key="1">
    <source>
        <dbReference type="EMBL" id="GGK78203.1"/>
    </source>
</evidence>
<dbReference type="Pfam" id="PF10604">
    <property type="entry name" value="Polyketide_cyc2"/>
    <property type="match status" value="1"/>
</dbReference>
<sequence length="157" mass="17321">MSHEVTLSRRVAAPPEAVWEVLTDLGQAARRLSQVTDLHVMTDGPYAVGTRWRETRRMMGSSDTQEMVVVENDPLRRTVLEAVDASTTYRTVFLLESLDASAATLVTVTFGAEVTDPSRLQRLALKVMGPLGLKLTEKSLRTELDDIATAAEQLHRG</sequence>
<reference evidence="2" key="1">
    <citation type="journal article" date="2019" name="Int. J. Syst. Evol. Microbiol.">
        <title>The Global Catalogue of Microorganisms (GCM) 10K type strain sequencing project: providing services to taxonomists for standard genome sequencing and annotation.</title>
        <authorList>
            <consortium name="The Broad Institute Genomics Platform"/>
            <consortium name="The Broad Institute Genome Sequencing Center for Infectious Disease"/>
            <person name="Wu L."/>
            <person name="Ma J."/>
        </authorList>
    </citation>
    <scope>NUCLEOTIDE SEQUENCE [LARGE SCALE GENOMIC DNA]</scope>
    <source>
        <strain evidence="2">CGMCC 1.5362</strain>
    </source>
</reference>
<dbReference type="Gene3D" id="3.30.530.20">
    <property type="match status" value="1"/>
</dbReference>
<organism evidence="1 2">
    <name type="scientific">Ornithinimicrobium pekingense</name>
    <dbReference type="NCBI Taxonomy" id="384677"/>
    <lineage>
        <taxon>Bacteria</taxon>
        <taxon>Bacillati</taxon>
        <taxon>Actinomycetota</taxon>
        <taxon>Actinomycetes</taxon>
        <taxon>Micrococcales</taxon>
        <taxon>Ornithinimicrobiaceae</taxon>
        <taxon>Ornithinimicrobium</taxon>
    </lineage>
</organism>
<evidence type="ECO:0000313" key="2">
    <source>
        <dbReference type="Proteomes" id="UP000662111"/>
    </source>
</evidence>
<gene>
    <name evidence="1" type="ORF">GCM10011509_28430</name>
</gene>
<evidence type="ECO:0008006" key="3">
    <source>
        <dbReference type="Google" id="ProtNLM"/>
    </source>
</evidence>
<name>A0ABQ2FDY3_9MICO</name>
<comment type="caution">
    <text evidence="1">The sequence shown here is derived from an EMBL/GenBank/DDBJ whole genome shotgun (WGS) entry which is preliminary data.</text>
</comment>
<dbReference type="EMBL" id="BMLB01000006">
    <property type="protein sequence ID" value="GGK78203.1"/>
    <property type="molecule type" value="Genomic_DNA"/>
</dbReference>
<dbReference type="RefSeq" id="WP_022922110.1">
    <property type="nucleotide sequence ID" value="NZ_BMLB01000006.1"/>
</dbReference>
<keyword evidence="2" id="KW-1185">Reference proteome</keyword>
<proteinExistence type="predicted"/>